<dbReference type="Gene3D" id="3.30.450.20">
    <property type="entry name" value="PAS domain"/>
    <property type="match status" value="2"/>
</dbReference>
<comment type="catalytic activity">
    <reaction evidence="7">
        <text>2 GTP = 3',3'-c-di-GMP + 2 diphosphate</text>
        <dbReference type="Rhea" id="RHEA:24898"/>
        <dbReference type="ChEBI" id="CHEBI:33019"/>
        <dbReference type="ChEBI" id="CHEBI:37565"/>
        <dbReference type="ChEBI" id="CHEBI:58805"/>
        <dbReference type="EC" id="2.7.7.65"/>
    </reaction>
</comment>
<keyword evidence="6 8" id="KW-0472">Membrane</keyword>
<dbReference type="Proteomes" id="UP001604043">
    <property type="component" value="Unassembled WGS sequence"/>
</dbReference>
<dbReference type="InterPro" id="IPR050469">
    <property type="entry name" value="Diguanylate_Cyclase"/>
</dbReference>
<dbReference type="InterPro" id="IPR029787">
    <property type="entry name" value="Nucleotide_cyclase"/>
</dbReference>
<dbReference type="Pfam" id="PF00990">
    <property type="entry name" value="GGDEF"/>
    <property type="match status" value="1"/>
</dbReference>
<dbReference type="SUPFAM" id="SSF55073">
    <property type="entry name" value="Nucleotide cyclase"/>
    <property type="match status" value="1"/>
</dbReference>
<evidence type="ECO:0000256" key="6">
    <source>
        <dbReference type="ARBA" id="ARBA00023136"/>
    </source>
</evidence>
<dbReference type="Gene3D" id="3.30.70.270">
    <property type="match status" value="1"/>
</dbReference>
<dbReference type="RefSeq" id="WP_394005823.1">
    <property type="nucleotide sequence ID" value="NZ_JBAFUR010000001.1"/>
</dbReference>
<evidence type="ECO:0000256" key="5">
    <source>
        <dbReference type="ARBA" id="ARBA00022989"/>
    </source>
</evidence>
<evidence type="ECO:0000256" key="4">
    <source>
        <dbReference type="ARBA" id="ARBA00022692"/>
    </source>
</evidence>
<keyword evidence="4 8" id="KW-0812">Transmembrane</keyword>
<dbReference type="NCBIfam" id="TIGR00254">
    <property type="entry name" value="GGDEF"/>
    <property type="match status" value="1"/>
</dbReference>
<gene>
    <name evidence="10" type="ORF">V5F30_05880</name>
</gene>
<dbReference type="InterPro" id="IPR043128">
    <property type="entry name" value="Rev_trsase/Diguanyl_cyclase"/>
</dbReference>
<dbReference type="Pfam" id="PF02743">
    <property type="entry name" value="dCache_1"/>
    <property type="match status" value="1"/>
</dbReference>
<dbReference type="GO" id="GO:0052621">
    <property type="term" value="F:diguanylate cyclase activity"/>
    <property type="evidence" value="ECO:0007669"/>
    <property type="project" value="UniProtKB-EC"/>
</dbReference>
<dbReference type="CDD" id="cd12915">
    <property type="entry name" value="PDC2_DGC_like"/>
    <property type="match status" value="1"/>
</dbReference>
<evidence type="ECO:0000256" key="1">
    <source>
        <dbReference type="ARBA" id="ARBA00004651"/>
    </source>
</evidence>
<organism evidence="10 11">
    <name type="scientific">Xanthobacter aminoxidans</name>
    <dbReference type="NCBI Taxonomy" id="186280"/>
    <lineage>
        <taxon>Bacteria</taxon>
        <taxon>Pseudomonadati</taxon>
        <taxon>Pseudomonadota</taxon>
        <taxon>Alphaproteobacteria</taxon>
        <taxon>Hyphomicrobiales</taxon>
        <taxon>Xanthobacteraceae</taxon>
        <taxon>Xanthobacter</taxon>
    </lineage>
</organism>
<keyword evidence="3" id="KW-1003">Cell membrane</keyword>
<evidence type="ECO:0000256" key="7">
    <source>
        <dbReference type="ARBA" id="ARBA00034247"/>
    </source>
</evidence>
<evidence type="ECO:0000256" key="3">
    <source>
        <dbReference type="ARBA" id="ARBA00022475"/>
    </source>
</evidence>
<evidence type="ECO:0000259" key="9">
    <source>
        <dbReference type="PROSITE" id="PS50887"/>
    </source>
</evidence>
<sequence length="497" mass="53681">MPLIVAALVAVIILAQGLTLWRSYQATWQLAVHSAENVLNTVAANIERNLTVIDLTLRGAEDAFTADGVKDLPPGLRRMVLFDRAASARYLGALVILDRDGNLIEESGSPQPHQLNLADRDYFKAQVNGKTGTYVSTPFQSRLRDNDPSIALSRRISGPDGQFEGIVAAALRLAFFQSLLNAINLGPESVIAITRTDGTVILRSPSTDGKGNSGISVAASPVFQRMIAKPGQQFSERSRLDGIDRYYLHTIIGDYPLLLSVGISPAAAMAEWTEFALISSALTIGMCILFIVLIRVLRLALLRSQEVEEQLEILAVTDELTSLPNRRAFDLALASEMRRAARHRTSLAVLMLDVDHFKRVNDNFGHAVGDVVLARIAKEISRSIRRPGDFAARYGGEEFTVILPATETGGASFIAERMRLAIASMEPCPNEPALGKVTVSIGISVTMADPTTSGADLVAQADRALYEAKGAGRNRVVIYQPDEFDNAVGATDVTLGG</sequence>
<keyword evidence="10" id="KW-0808">Transferase</keyword>
<dbReference type="InterPro" id="IPR000160">
    <property type="entry name" value="GGDEF_dom"/>
</dbReference>
<dbReference type="SMART" id="SM00267">
    <property type="entry name" value="GGDEF"/>
    <property type="match status" value="1"/>
</dbReference>
<evidence type="ECO:0000256" key="8">
    <source>
        <dbReference type="SAM" id="Phobius"/>
    </source>
</evidence>
<dbReference type="CDD" id="cd01949">
    <property type="entry name" value="GGDEF"/>
    <property type="match status" value="1"/>
</dbReference>
<keyword evidence="5 8" id="KW-1133">Transmembrane helix</keyword>
<evidence type="ECO:0000313" key="11">
    <source>
        <dbReference type="Proteomes" id="UP001604043"/>
    </source>
</evidence>
<dbReference type="CDD" id="cd12914">
    <property type="entry name" value="PDC1_DGC_like"/>
    <property type="match status" value="1"/>
</dbReference>
<comment type="caution">
    <text evidence="10">The sequence shown here is derived from an EMBL/GenBank/DDBJ whole genome shotgun (WGS) entry which is preliminary data.</text>
</comment>
<reference evidence="10 11" key="1">
    <citation type="submission" date="2024-02" db="EMBL/GenBank/DDBJ databases">
        <title>Expansion and revision of Xanthobacter and proposal of Roseixanthobacter gen. nov.</title>
        <authorList>
            <person name="Soltysiak M.P.M."/>
            <person name="Jalihal A."/>
            <person name="Ory A."/>
            <person name="Chrisophersen C."/>
            <person name="Lee A.D."/>
            <person name="Boulton J."/>
            <person name="Springer M."/>
        </authorList>
    </citation>
    <scope>NUCLEOTIDE SEQUENCE [LARGE SCALE GENOMIC DNA]</scope>
    <source>
        <strain evidence="10 11">CB5</strain>
    </source>
</reference>
<dbReference type="InterPro" id="IPR033479">
    <property type="entry name" value="dCache_1"/>
</dbReference>
<dbReference type="PANTHER" id="PTHR45138:SF9">
    <property type="entry name" value="DIGUANYLATE CYCLASE DGCM-RELATED"/>
    <property type="match status" value="1"/>
</dbReference>
<evidence type="ECO:0000256" key="2">
    <source>
        <dbReference type="ARBA" id="ARBA00012528"/>
    </source>
</evidence>
<name>A0ABW6ZD58_9HYPH</name>
<keyword evidence="11" id="KW-1185">Reference proteome</keyword>
<protein>
    <recommendedName>
        <fullName evidence="2">diguanylate cyclase</fullName>
        <ecNumber evidence="2">2.7.7.65</ecNumber>
    </recommendedName>
</protein>
<feature type="transmembrane region" description="Helical" evidence="8">
    <location>
        <begin position="275"/>
        <end position="297"/>
    </location>
</feature>
<keyword evidence="10" id="KW-0548">Nucleotidyltransferase</keyword>
<dbReference type="EMBL" id="JBAFUR010000001">
    <property type="protein sequence ID" value="MFG1251722.1"/>
    <property type="molecule type" value="Genomic_DNA"/>
</dbReference>
<dbReference type="PROSITE" id="PS50887">
    <property type="entry name" value="GGDEF"/>
    <property type="match status" value="1"/>
</dbReference>
<proteinExistence type="predicted"/>
<dbReference type="EC" id="2.7.7.65" evidence="2"/>
<evidence type="ECO:0000313" key="10">
    <source>
        <dbReference type="EMBL" id="MFG1251722.1"/>
    </source>
</evidence>
<dbReference type="PANTHER" id="PTHR45138">
    <property type="entry name" value="REGULATORY COMPONENTS OF SENSORY TRANSDUCTION SYSTEM"/>
    <property type="match status" value="1"/>
</dbReference>
<comment type="subcellular location">
    <subcellularLocation>
        <location evidence="1">Cell membrane</location>
        <topology evidence="1">Multi-pass membrane protein</topology>
    </subcellularLocation>
</comment>
<feature type="domain" description="GGDEF" evidence="9">
    <location>
        <begin position="345"/>
        <end position="481"/>
    </location>
</feature>
<accession>A0ABW6ZD58</accession>